<reference evidence="2" key="1">
    <citation type="journal article" date="2006" name="PLoS Biol.">
        <title>Macronuclear genome sequence of the ciliate Tetrahymena thermophila, a model eukaryote.</title>
        <authorList>
            <person name="Eisen J.A."/>
            <person name="Coyne R.S."/>
            <person name="Wu M."/>
            <person name="Wu D."/>
            <person name="Thiagarajan M."/>
            <person name="Wortman J.R."/>
            <person name="Badger J.H."/>
            <person name="Ren Q."/>
            <person name="Amedeo P."/>
            <person name="Jones K.M."/>
            <person name="Tallon L.J."/>
            <person name="Delcher A.L."/>
            <person name="Salzberg S.L."/>
            <person name="Silva J.C."/>
            <person name="Haas B.J."/>
            <person name="Majoros W.H."/>
            <person name="Farzad M."/>
            <person name="Carlton J.M."/>
            <person name="Smith R.K. Jr."/>
            <person name="Garg J."/>
            <person name="Pearlman R.E."/>
            <person name="Karrer K.M."/>
            <person name="Sun L."/>
            <person name="Manning G."/>
            <person name="Elde N.C."/>
            <person name="Turkewitz A.P."/>
            <person name="Asai D.J."/>
            <person name="Wilkes D.E."/>
            <person name="Wang Y."/>
            <person name="Cai H."/>
            <person name="Collins K."/>
            <person name="Stewart B.A."/>
            <person name="Lee S.R."/>
            <person name="Wilamowska K."/>
            <person name="Weinberg Z."/>
            <person name="Ruzzo W.L."/>
            <person name="Wloga D."/>
            <person name="Gaertig J."/>
            <person name="Frankel J."/>
            <person name="Tsao C.-C."/>
            <person name="Gorovsky M.A."/>
            <person name="Keeling P.J."/>
            <person name="Waller R.F."/>
            <person name="Patron N.J."/>
            <person name="Cherry J.M."/>
            <person name="Stover N.A."/>
            <person name="Krieger C.J."/>
            <person name="del Toro C."/>
            <person name="Ryder H.F."/>
            <person name="Williamson S.C."/>
            <person name="Barbeau R.A."/>
            <person name="Hamilton E.P."/>
            <person name="Orias E."/>
        </authorList>
    </citation>
    <scope>NUCLEOTIDE SEQUENCE [LARGE SCALE GENOMIC DNA]</scope>
    <source>
        <strain evidence="2">SB210</strain>
    </source>
</reference>
<dbReference type="AlphaFoldDB" id="Q22ND9"/>
<dbReference type="SMART" id="SM00368">
    <property type="entry name" value="LRR_RI"/>
    <property type="match status" value="5"/>
</dbReference>
<dbReference type="Proteomes" id="UP000009168">
    <property type="component" value="Unassembled WGS sequence"/>
</dbReference>
<dbReference type="InParanoid" id="Q22ND9"/>
<gene>
    <name evidence="1" type="ORF">TTHERM_00203060</name>
</gene>
<dbReference type="GO" id="GO:0016301">
    <property type="term" value="F:kinase activity"/>
    <property type="evidence" value="ECO:0007669"/>
    <property type="project" value="UniProtKB-KW"/>
</dbReference>
<accession>Q22ND9</accession>
<dbReference type="PANTHER" id="PTHR46761:SF2">
    <property type="entry name" value="RAN GTPASE-ACTIVATING PROTEIN 1"/>
    <property type="match status" value="1"/>
</dbReference>
<keyword evidence="2" id="KW-1185">Reference proteome</keyword>
<sequence length="510" mass="56807">MIFIKGQYESLEKFSDQRLSDESILDLRSFKKPSDPIIESNIIETFSNLPNLKTLIIEQGFNSCASDIEFLTILVSNLKKCTKLSTLSIIVRGISMSEHIEALSQGLINLPNLSNLNLDLSYCKIEEKKISILGQQLAQCHNLSILAIDLEHNFNDVSLNGSNFAYNLALLISKFPKLSELTLSLNSNQLDGKCQSNICTALENCSNLKKLALNLSSNHIEGMWLLGQNYNQSQPSKSFILPSFKSVSTLFLDFRYNNLDGQHASQFGAALSQCQNLQNLELIIAGNEIGAEGTANLAQGLAKCQNLQKLKLQINNNKIGDDGISELANALIKLPELSDLSLLLKSNNIKDKGIANFSSKLPQFANLKYLELDLWYNRISSLGAQSLGEKLKQCINFSTLILNLQYNKISYEGALCVSKSLTNLTNLQYLKLDLRFSKIGYSGPSEVISTLANCKNLRILILGFGENNIDDQEELLKSKIMRIKQLIQFELNLYDDFGEVSNDSGEEMDD</sequence>
<dbReference type="OrthoDB" id="120976at2759"/>
<dbReference type="KEGG" id="tet:TTHERM_00203060"/>
<dbReference type="RefSeq" id="XP_001007091.2">
    <property type="nucleotide sequence ID" value="XM_001007091.2"/>
</dbReference>
<dbReference type="GeneID" id="7844122"/>
<keyword evidence="1" id="KW-0418">Kinase</keyword>
<evidence type="ECO:0000313" key="2">
    <source>
        <dbReference type="Proteomes" id="UP000009168"/>
    </source>
</evidence>
<protein>
    <submittedName>
        <fullName evidence="1">Kinase domain protein</fullName>
    </submittedName>
</protein>
<dbReference type="Pfam" id="PF13516">
    <property type="entry name" value="LRR_6"/>
    <property type="match status" value="2"/>
</dbReference>
<proteinExistence type="predicted"/>
<dbReference type="GO" id="GO:0005096">
    <property type="term" value="F:GTPase activator activity"/>
    <property type="evidence" value="ECO:0007669"/>
    <property type="project" value="InterPro"/>
</dbReference>
<dbReference type="InterPro" id="IPR001611">
    <property type="entry name" value="Leu-rich_rpt"/>
</dbReference>
<dbReference type="EMBL" id="GG662857">
    <property type="protein sequence ID" value="EAR86846.2"/>
    <property type="molecule type" value="Genomic_DNA"/>
</dbReference>
<organism evidence="1 2">
    <name type="scientific">Tetrahymena thermophila (strain SB210)</name>
    <dbReference type="NCBI Taxonomy" id="312017"/>
    <lineage>
        <taxon>Eukaryota</taxon>
        <taxon>Sar</taxon>
        <taxon>Alveolata</taxon>
        <taxon>Ciliophora</taxon>
        <taxon>Intramacronucleata</taxon>
        <taxon>Oligohymenophorea</taxon>
        <taxon>Hymenostomatida</taxon>
        <taxon>Tetrahymenina</taxon>
        <taxon>Tetrahymenidae</taxon>
        <taxon>Tetrahymena</taxon>
    </lineage>
</organism>
<dbReference type="InterPro" id="IPR032675">
    <property type="entry name" value="LRR_dom_sf"/>
</dbReference>
<dbReference type="InterPro" id="IPR045203">
    <property type="entry name" value="RanGAP1/2"/>
</dbReference>
<dbReference type="Gene3D" id="3.80.10.10">
    <property type="entry name" value="Ribonuclease Inhibitor"/>
    <property type="match status" value="3"/>
</dbReference>
<dbReference type="HOGENOM" id="CLU_747008_0_0_1"/>
<name>Q22ND9_TETTS</name>
<dbReference type="PANTHER" id="PTHR46761">
    <property type="entry name" value="RAN GTPASE-ACTIVATING PROTEIN 1"/>
    <property type="match status" value="1"/>
</dbReference>
<evidence type="ECO:0000313" key="1">
    <source>
        <dbReference type="EMBL" id="EAR86846.2"/>
    </source>
</evidence>
<keyword evidence="1" id="KW-0808">Transferase</keyword>
<dbReference type="SUPFAM" id="SSF52047">
    <property type="entry name" value="RNI-like"/>
    <property type="match status" value="2"/>
</dbReference>